<keyword evidence="2" id="KW-1185">Reference proteome</keyword>
<dbReference type="EMBL" id="DF143065">
    <property type="protein sequence ID" value="GAA29607.2"/>
    <property type="molecule type" value="Genomic_DNA"/>
</dbReference>
<proteinExistence type="predicted"/>
<accession>H2KQV8</accession>
<reference key="2">
    <citation type="submission" date="2011-10" db="EMBL/GenBank/DDBJ databases">
        <title>The genome and transcriptome sequence of Clonorchis sinensis provide insights into the carcinogenic liver fluke.</title>
        <authorList>
            <person name="Wang X."/>
            <person name="Huang Y."/>
            <person name="Chen W."/>
            <person name="Liu H."/>
            <person name="Guo L."/>
            <person name="Chen Y."/>
            <person name="Luo F."/>
            <person name="Zhou W."/>
            <person name="Sun J."/>
            <person name="Mao Q."/>
            <person name="Liang P."/>
            <person name="Zhou C."/>
            <person name="Tian Y."/>
            <person name="Men J."/>
            <person name="Lv X."/>
            <person name="Huang L."/>
            <person name="Zhou J."/>
            <person name="Hu Y."/>
            <person name="Li R."/>
            <person name="Zhang F."/>
            <person name="Lei H."/>
            <person name="Li X."/>
            <person name="Hu X."/>
            <person name="Liang C."/>
            <person name="Xu J."/>
            <person name="Wu Z."/>
            <person name="Yu X."/>
        </authorList>
    </citation>
    <scope>NUCLEOTIDE SEQUENCE</scope>
    <source>
        <strain>Henan</strain>
    </source>
</reference>
<organism evidence="1 2">
    <name type="scientific">Clonorchis sinensis</name>
    <name type="common">Chinese liver fluke</name>
    <dbReference type="NCBI Taxonomy" id="79923"/>
    <lineage>
        <taxon>Eukaryota</taxon>
        <taxon>Metazoa</taxon>
        <taxon>Spiralia</taxon>
        <taxon>Lophotrochozoa</taxon>
        <taxon>Platyhelminthes</taxon>
        <taxon>Trematoda</taxon>
        <taxon>Digenea</taxon>
        <taxon>Opisthorchiida</taxon>
        <taxon>Opisthorchiata</taxon>
        <taxon>Opisthorchiidae</taxon>
        <taxon>Clonorchis</taxon>
    </lineage>
</organism>
<protein>
    <recommendedName>
        <fullName evidence="3">Pol-related protein</fullName>
    </recommendedName>
</protein>
<dbReference type="AlphaFoldDB" id="H2KQV8"/>
<evidence type="ECO:0000313" key="2">
    <source>
        <dbReference type="Proteomes" id="UP000008909"/>
    </source>
</evidence>
<reference evidence="1" key="1">
    <citation type="journal article" date="2011" name="Genome Biol.">
        <title>The draft genome of the carcinogenic human liver fluke Clonorchis sinensis.</title>
        <authorList>
            <person name="Wang X."/>
            <person name="Chen W."/>
            <person name="Huang Y."/>
            <person name="Sun J."/>
            <person name="Men J."/>
            <person name="Liu H."/>
            <person name="Luo F."/>
            <person name="Guo L."/>
            <person name="Lv X."/>
            <person name="Deng C."/>
            <person name="Zhou C."/>
            <person name="Fan Y."/>
            <person name="Li X."/>
            <person name="Huang L."/>
            <person name="Hu Y."/>
            <person name="Liang C."/>
            <person name="Hu X."/>
            <person name="Xu J."/>
            <person name="Yu X."/>
        </authorList>
    </citation>
    <scope>NUCLEOTIDE SEQUENCE [LARGE SCALE GENOMIC DNA]</scope>
    <source>
        <strain evidence="1">Henan</strain>
    </source>
</reference>
<name>H2KQV8_CLOSI</name>
<evidence type="ECO:0008006" key="3">
    <source>
        <dbReference type="Google" id="ProtNLM"/>
    </source>
</evidence>
<sequence length="228" mass="25923">MPFGGDSAKAFLVHCAQRPEDITRMDGKKDLGIWLYSKVSFSPHHEKSAQKTLAVLRMFRRTLSRITRMDFQVLCGAYVRPLFEYANQVVYSGRTKDVTVNERVQRAATKMVAGLKSVGCEARLLVLHFFPSVYPRLQGDLLLTYALFEQGLANRFFTVDPANTRQGHGKKIFKLRTHTIGRGFSHFGYLLRGITLLRRLSTLRLVPTPKHNQTLFADPRAGKLNSPR</sequence>
<dbReference type="Proteomes" id="UP000008909">
    <property type="component" value="Unassembled WGS sequence"/>
</dbReference>
<gene>
    <name evidence="1" type="ORF">CLF_104852</name>
</gene>
<evidence type="ECO:0000313" key="1">
    <source>
        <dbReference type="EMBL" id="GAA29607.2"/>
    </source>
</evidence>